<feature type="chain" id="PRO_5040165109" evidence="4">
    <location>
        <begin position="23"/>
        <end position="693"/>
    </location>
</feature>
<keyword evidence="3" id="KW-1133">Transmembrane helix</keyword>
<dbReference type="PRINTS" id="PR00019">
    <property type="entry name" value="LEURICHRPT"/>
</dbReference>
<dbReference type="Pfam" id="PF13855">
    <property type="entry name" value="LRR_8"/>
    <property type="match status" value="2"/>
</dbReference>
<dbReference type="Gene3D" id="3.80.10.10">
    <property type="entry name" value="Ribonuclease Inhibitor"/>
    <property type="match status" value="2"/>
</dbReference>
<protein>
    <submittedName>
        <fullName evidence="5">Uncharacterized protein</fullName>
    </submittedName>
</protein>
<keyword evidence="6" id="KW-1185">Reference proteome</keyword>
<sequence>MGMMKKIYFGLLALWLCYHVASERCLVTKKSENQRREKCDRYYGCRMEYEHIDVAKYYTCVNTSITDIQQQIEDRNVNSYINITNSSIPVLEPDNYQWGNVQELWIHETNTSEIIPGFFNKLGNLKTLQITKNKITQIVTGLLSPLSVLEVLNLTDNRIETVATHSFSGMLNLRVLDLSKNKITSMPQDVFEYQNFLHFIDLSDNNLKNVSDYLFNQPSLQTLNLAHNFLVEFDFNQLRNVSKINLSNNLIEKYLIADANIINFEEVLLSHNKITTLQKIRNVKSLNISYNKIQNIDEHVLSESLETLDISNNNITNGLFNSLKNLKYLYLDHNYINSLSIDALYNLQQLLYLDLSFNRIKQIPFGFFNDLTSLVFLDLSNNNMILDFHVLLTLKSLTTLKFSNNKVQNFDASTLLVRFKNLESITLSDGSWSCSELALTIHQLQMNNINFTHGQDTNISNILGVSCKENTDIKEESIVIERVNDAPSEKIDDSKYLQIISKYIFENASLPILNATIDQNNNLLEYMNKSFTDYLKNFNTYAINSSNSLIEAQKYIINEMFNSTNFNTYINSVVNNSTKKEYIYIDRAQNKSDSNDSWLRTLNSTLSNLTINLRNLTSSIINISNDRNQVVNDKSEANALITEKNVDNSALENSLIVINILLAVIMICLILLAYHNFCKPKLNRALSEQVQLM</sequence>
<feature type="transmembrane region" description="Helical" evidence="3">
    <location>
        <begin position="655"/>
        <end position="674"/>
    </location>
</feature>
<evidence type="ECO:0000313" key="6">
    <source>
        <dbReference type="Proteomes" id="UP001152799"/>
    </source>
</evidence>
<keyword evidence="1" id="KW-0433">Leucine-rich repeat</keyword>
<keyword evidence="3" id="KW-0812">Transmembrane</keyword>
<dbReference type="SMART" id="SM00369">
    <property type="entry name" value="LRR_TYP"/>
    <property type="match status" value="8"/>
</dbReference>
<evidence type="ECO:0000256" key="1">
    <source>
        <dbReference type="ARBA" id="ARBA00022614"/>
    </source>
</evidence>
<reference evidence="5" key="1">
    <citation type="submission" date="2022-01" db="EMBL/GenBank/DDBJ databases">
        <authorList>
            <person name="King R."/>
        </authorList>
    </citation>
    <scope>NUCLEOTIDE SEQUENCE</scope>
</reference>
<gene>
    <name evidence="5" type="ORF">CEUTPL_LOCUS13084</name>
</gene>
<dbReference type="AlphaFoldDB" id="A0A9P0GT27"/>
<dbReference type="SUPFAM" id="SSF52058">
    <property type="entry name" value="L domain-like"/>
    <property type="match status" value="1"/>
</dbReference>
<dbReference type="Proteomes" id="UP001152799">
    <property type="component" value="Chromosome 8"/>
</dbReference>
<dbReference type="InterPro" id="IPR001611">
    <property type="entry name" value="Leu-rich_rpt"/>
</dbReference>
<dbReference type="InterPro" id="IPR032675">
    <property type="entry name" value="LRR_dom_sf"/>
</dbReference>
<accession>A0A9P0GT27</accession>
<evidence type="ECO:0000256" key="4">
    <source>
        <dbReference type="SAM" id="SignalP"/>
    </source>
</evidence>
<dbReference type="InterPro" id="IPR003591">
    <property type="entry name" value="Leu-rich_rpt_typical-subtyp"/>
</dbReference>
<keyword evidence="3" id="KW-0472">Membrane</keyword>
<evidence type="ECO:0000313" key="5">
    <source>
        <dbReference type="EMBL" id="CAH1134691.1"/>
    </source>
</evidence>
<dbReference type="Pfam" id="PF13516">
    <property type="entry name" value="LRR_6"/>
    <property type="match status" value="1"/>
</dbReference>
<dbReference type="PANTHER" id="PTHR24366:SF96">
    <property type="entry name" value="LEUCINE RICH REPEAT CONTAINING 53"/>
    <property type="match status" value="1"/>
</dbReference>
<name>A0A9P0GT27_9CUCU</name>
<evidence type="ECO:0000256" key="2">
    <source>
        <dbReference type="ARBA" id="ARBA00022737"/>
    </source>
</evidence>
<feature type="signal peptide" evidence="4">
    <location>
        <begin position="1"/>
        <end position="22"/>
    </location>
</feature>
<proteinExistence type="predicted"/>
<keyword evidence="4" id="KW-0732">Signal</keyword>
<organism evidence="5 6">
    <name type="scientific">Ceutorhynchus assimilis</name>
    <name type="common">cabbage seed weevil</name>
    <dbReference type="NCBI Taxonomy" id="467358"/>
    <lineage>
        <taxon>Eukaryota</taxon>
        <taxon>Metazoa</taxon>
        <taxon>Ecdysozoa</taxon>
        <taxon>Arthropoda</taxon>
        <taxon>Hexapoda</taxon>
        <taxon>Insecta</taxon>
        <taxon>Pterygota</taxon>
        <taxon>Neoptera</taxon>
        <taxon>Endopterygota</taxon>
        <taxon>Coleoptera</taxon>
        <taxon>Polyphaga</taxon>
        <taxon>Cucujiformia</taxon>
        <taxon>Curculionidae</taxon>
        <taxon>Ceutorhynchinae</taxon>
        <taxon>Ceutorhynchus</taxon>
    </lineage>
</organism>
<dbReference type="PROSITE" id="PS51450">
    <property type="entry name" value="LRR"/>
    <property type="match status" value="4"/>
</dbReference>
<dbReference type="OrthoDB" id="6765403at2759"/>
<dbReference type="EMBL" id="OU892284">
    <property type="protein sequence ID" value="CAH1134691.1"/>
    <property type="molecule type" value="Genomic_DNA"/>
</dbReference>
<keyword evidence="2" id="KW-0677">Repeat</keyword>
<evidence type="ECO:0000256" key="3">
    <source>
        <dbReference type="SAM" id="Phobius"/>
    </source>
</evidence>
<dbReference type="PANTHER" id="PTHR24366">
    <property type="entry name" value="IG(IMMUNOGLOBULIN) AND LRR(LEUCINE RICH REPEAT) DOMAINS"/>
    <property type="match status" value="1"/>
</dbReference>